<dbReference type="eggNOG" id="ENOG502SMX8">
    <property type="taxonomic scope" value="Eukaryota"/>
</dbReference>
<evidence type="ECO:0000313" key="3">
    <source>
        <dbReference type="EMBL" id="KJE93711.1"/>
    </source>
</evidence>
<dbReference type="OrthoDB" id="10661918at2759"/>
<dbReference type="SUPFAM" id="SSF53756">
    <property type="entry name" value="UDP-Glycosyltransferase/glycogen phosphorylase"/>
    <property type="match status" value="1"/>
</dbReference>
<proteinExistence type="predicted"/>
<dbReference type="RefSeq" id="XP_004348292.1">
    <property type="nucleotide sequence ID" value="XM_004348242.1"/>
</dbReference>
<dbReference type="Gene3D" id="3.40.50.2000">
    <property type="entry name" value="Glycogen Phosphorylase B"/>
    <property type="match status" value="1"/>
</dbReference>
<protein>
    <recommendedName>
        <fullName evidence="2">Spore protein YkvP/CgeB glycosyl transferase-like domain-containing protein</fullName>
    </recommendedName>
</protein>
<accession>A0A0D2UF39</accession>
<evidence type="ECO:0000256" key="1">
    <source>
        <dbReference type="SAM" id="MobiDB-lite"/>
    </source>
</evidence>
<name>A0A0D2UF39_CAPO3</name>
<dbReference type="Pfam" id="PF13524">
    <property type="entry name" value="Glyco_trans_1_2"/>
    <property type="match status" value="1"/>
</dbReference>
<feature type="compositionally biased region" description="Basic and acidic residues" evidence="1">
    <location>
        <begin position="127"/>
        <end position="148"/>
    </location>
</feature>
<dbReference type="InParanoid" id="A0A0D2UF39"/>
<dbReference type="EMBL" id="KE346365">
    <property type="protein sequence ID" value="KJE93711.1"/>
    <property type="molecule type" value="Genomic_DNA"/>
</dbReference>
<dbReference type="PhylomeDB" id="A0A0D2UF39"/>
<evidence type="ECO:0000259" key="2">
    <source>
        <dbReference type="Pfam" id="PF13524"/>
    </source>
</evidence>
<feature type="region of interest" description="Disordered" evidence="1">
    <location>
        <begin position="47"/>
        <end position="114"/>
    </location>
</feature>
<keyword evidence="4" id="KW-1185">Reference proteome</keyword>
<dbReference type="Proteomes" id="UP000008743">
    <property type="component" value="Unassembled WGS sequence"/>
</dbReference>
<organism evidence="3 4">
    <name type="scientific">Capsaspora owczarzaki (strain ATCC 30864)</name>
    <dbReference type="NCBI Taxonomy" id="595528"/>
    <lineage>
        <taxon>Eukaryota</taxon>
        <taxon>Filasterea</taxon>
        <taxon>Capsaspora</taxon>
    </lineage>
</organism>
<sequence length="1681" mass="184261">MRGCFRWSRKSRVRALLVVLLVGAAAFYSVSPTTTLTTLLPGAKPLHKTNDDTLQPHGKPSNELDPRQRQQRAPGVLPKEEDDDDSIRRAAALLPEDENQSPSQRKTLLRSSPELRRALEQDLERLREQREIDRETEIQREKDEEAKPAKILPSTRAPTFGPDKDDLHADMEEETSSDAVAHISAVHELVLGAQREALCDPLPQQQQSKLPAVVPPQTANLARSPNPARILLYATIAATTADASGIWLSDTLDTLSRLPQAEVYLLLHTQPKPDADVANQPLTIIQSLQHVTVINPWLEADAQSMGLAPVTFKSKLDSNNALQWITALDHQLRFDHLLIRSIPVAALVSRYADMAHRLWAFILPPTPFPALNAPLPAVYTKLKQLLSTPARGIFSTERARLFVQDAVTVPALKPSSIVPTVVPPFSPSADVTAQTHQLIHGAARYSTAKAAGFKICYQGRADNEYLFAEMLQAYKKSLGGSSPASMSMMLIISNYEQPELLSQTQEFVRNEPSVVLFEQLSRATTLALLQDFQCSVGVRLMSNDAGLEVSTKFLEYSLLGVPTVMTVPSASAEDALEGMDYPEYLTVLLDGSPASSESFVARLANAFVTASARLAESPSSLANLQQRLRSLAALHSPDATVARYQQLLTPRPRHGYQAQPVDGVPPSSCNILMVAHDFKLMGDILEHFSSASCTVRKITWTPQSLLAMDQSGELIKHAQWAGTIWCEFALDQAHWFASQRSKYDPSHDKTLIVRIHGPELQQPIADKIQWAQVDHVITTAPYFYNECLVRMPQSTPIHLISNIMWPLTLASNPIKSSSSRATALGLIVSDDSPKALEMAIDILREIRDITGQANSNWTLVVAGPAPATLEWTPSSPVNTEREYLTQARQILASLGLEAFVQFVGAPADPSVWLHQVGFILSTSDSAADVHMVSEGMATGCIPVVRRGFGADLMYPAAYSFDGPVEAATLIKAHAEQSSLRIANQRAASVQEAQARFEGRAMLRMLDELVLPLENADSAPTDLQTLQPPESQNTAALLQLSPSSIVKTHMPSWTSRSKLVIMAIMDEFTAGCYQHEARIVKADIDNWRGQLANAHPQLLIVESIWQGPWAEHVMSDSAWGNPVVELLKQARLRGIPSLFWNKEDPAHFHEFSHSAFLPFVDAVFTTEEAVVPAYAKILGHDRIFASPFAASPRTHSPVGSYRPRNKGYAFAGTYAFQTRYPHRKGDLDLIFAAAKTRGLAIFQRSEGVSRHIVPWGAELQPHLKGSQPYVKMVKLYNKYEVFINANSVNVSKTMCSRRPFEVVSTGTPVVSNPGPALKIMLGHSVVIVHSAAEMNVAAARFDNPLIRERLALSGQRRVFAAHTYGHRLRAMIEQMTFDNATLAQTPDPAPSATVAVCLPLVPSSCDAAARCVPRLLSDALETYQRMVFGRGSYELLIGVVLPPANGGHPCADPDSAIRAVRDALEQMLRQSRSERPVTFRVFATSGASTAATVGACMHQAIDLAERQHLFFLDPSRHYYGPNFLRDLLPAFSYTDAQVVGKSSVYAVDESARPSRPFCASANSAGVLQAKYAHGYNPDLVNAPAVGLTLHNPTAQLEYVDKLAAAPSAIFSVDFLRKCPLDSLSHAANPLDHLLAIALEARAIFFSGNRHNFIFDAVSRASADGCSSANEAITPDMISFTSW</sequence>
<feature type="domain" description="Spore protein YkvP/CgeB glycosyl transferase-like" evidence="2">
    <location>
        <begin position="1253"/>
        <end position="1371"/>
    </location>
</feature>
<feature type="region of interest" description="Disordered" evidence="1">
    <location>
        <begin position="127"/>
        <end position="165"/>
    </location>
</feature>
<feature type="compositionally biased region" description="Polar residues" evidence="1">
    <location>
        <begin position="100"/>
        <end position="110"/>
    </location>
</feature>
<gene>
    <name evidence="3" type="ORF">CAOG_004464</name>
</gene>
<dbReference type="InterPro" id="IPR055259">
    <property type="entry name" value="YkvP/CgeB_Glyco_trans-like"/>
</dbReference>
<evidence type="ECO:0000313" key="4">
    <source>
        <dbReference type="Proteomes" id="UP000008743"/>
    </source>
</evidence>
<reference evidence="4" key="1">
    <citation type="submission" date="2011-02" db="EMBL/GenBank/DDBJ databases">
        <title>The Genome Sequence of Capsaspora owczarzaki ATCC 30864.</title>
        <authorList>
            <person name="Russ C."/>
            <person name="Cuomo C."/>
            <person name="Burger G."/>
            <person name="Gray M.W."/>
            <person name="Holland P.W.H."/>
            <person name="King N."/>
            <person name="Lang F.B.F."/>
            <person name="Roger A.J."/>
            <person name="Ruiz-Trillo I."/>
            <person name="Young S.K."/>
            <person name="Zeng Q."/>
            <person name="Gargeya S."/>
            <person name="Alvarado L."/>
            <person name="Berlin A."/>
            <person name="Chapman S.B."/>
            <person name="Chen Z."/>
            <person name="Freedman E."/>
            <person name="Gellesch M."/>
            <person name="Goldberg J."/>
            <person name="Griggs A."/>
            <person name="Gujja S."/>
            <person name="Heilman E."/>
            <person name="Heiman D."/>
            <person name="Howarth C."/>
            <person name="Mehta T."/>
            <person name="Neiman D."/>
            <person name="Pearson M."/>
            <person name="Roberts A."/>
            <person name="Saif S."/>
            <person name="Shea T."/>
            <person name="Shenoy N."/>
            <person name="Sisk P."/>
            <person name="Stolte C."/>
            <person name="Sykes S."/>
            <person name="White J."/>
            <person name="Yandava C."/>
            <person name="Haas B."/>
            <person name="Nusbaum C."/>
            <person name="Birren B."/>
        </authorList>
    </citation>
    <scope>NUCLEOTIDE SEQUENCE</scope>
    <source>
        <strain evidence="4">ATCC 30864</strain>
    </source>
</reference>